<reference evidence="2" key="1">
    <citation type="journal article" date="2016" name="Int. J. Mol. Sci.">
        <title>Comparative genomics of the extreme acidophile Acidithiobacillus thiooxidans reveals intraspecific divergence and niche adaptation.</title>
        <authorList>
            <person name="Zhang X."/>
            <person name="Feng X."/>
            <person name="Tao J."/>
            <person name="Ma L."/>
            <person name="Xiao Y."/>
            <person name="Liang Y."/>
            <person name="Liu X."/>
            <person name="Yin H."/>
        </authorList>
    </citation>
    <scope>NUCLEOTIDE SEQUENCE [LARGE SCALE GENOMIC DNA]</scope>
    <source>
        <strain evidence="2">DXS-W</strain>
    </source>
</reference>
<dbReference type="AlphaFoldDB" id="A0A1C2IYZ0"/>
<keyword evidence="3" id="KW-1185">Reference proteome</keyword>
<dbReference type="EMBL" id="LWRY01000227">
    <property type="protein sequence ID" value="OCX69257.1"/>
    <property type="molecule type" value="Genomic_DNA"/>
</dbReference>
<dbReference type="Proteomes" id="UP000095008">
    <property type="component" value="Unassembled WGS sequence"/>
</dbReference>
<dbReference type="Pfam" id="PF09836">
    <property type="entry name" value="DUF2063"/>
    <property type="match status" value="1"/>
</dbReference>
<proteinExistence type="predicted"/>
<dbReference type="RefSeq" id="WP_065974643.1">
    <property type="nucleotide sequence ID" value="NZ_LWRY01000227.1"/>
</dbReference>
<evidence type="ECO:0000259" key="1">
    <source>
        <dbReference type="Pfam" id="PF09836"/>
    </source>
</evidence>
<gene>
    <name evidence="2" type="ORF">A6M23_15660</name>
</gene>
<name>A0A1C2IYZ0_ACITH</name>
<dbReference type="InterPro" id="IPR018640">
    <property type="entry name" value="DUF2063"/>
</dbReference>
<dbReference type="OrthoDB" id="4146344at2"/>
<comment type="caution">
    <text evidence="2">The sequence shown here is derived from an EMBL/GenBank/DDBJ whole genome shotgun (WGS) entry which is preliminary data.</text>
</comment>
<organism evidence="2 3">
    <name type="scientific">Acidithiobacillus thiooxidans</name>
    <name type="common">Thiobacillus thiooxidans</name>
    <dbReference type="NCBI Taxonomy" id="930"/>
    <lineage>
        <taxon>Bacteria</taxon>
        <taxon>Pseudomonadati</taxon>
        <taxon>Pseudomonadota</taxon>
        <taxon>Acidithiobacillia</taxon>
        <taxon>Acidithiobacillales</taxon>
        <taxon>Acidithiobacillaceae</taxon>
        <taxon>Acidithiobacillus</taxon>
    </lineage>
</organism>
<feature type="domain" description="Putative DNA-binding" evidence="1">
    <location>
        <begin position="11"/>
        <end position="92"/>
    </location>
</feature>
<accession>A0A1C2IYZ0</accession>
<protein>
    <recommendedName>
        <fullName evidence="1">Putative DNA-binding domain-containing protein</fullName>
    </recommendedName>
</protein>
<evidence type="ECO:0000313" key="2">
    <source>
        <dbReference type="EMBL" id="OCX69257.1"/>
    </source>
</evidence>
<evidence type="ECO:0000313" key="3">
    <source>
        <dbReference type="Proteomes" id="UP000095008"/>
    </source>
</evidence>
<sequence length="246" mass="28007">MNGNREALRRWQRDWANRILQSVDDEPSAPAFSFYRQSMQNRLADSLAIIYPAVADLAGVGPFHQLVDSYRSLHLPRDPDLMLYGEHLGPFLISCGKSLHHLGEIAHLEWFLHRCNLESCHPLVPRKPEPALFLGSVSGQAIYLDRLPRLFRSHWTTYEEVTRYHELPVCTQKDLQGHAWLGIGMIPTDQGPIYWILPAGSYVFLNQLCTGKSLEDALQWGLYADPSGQYQQILESCQRAGLIRIG</sequence>